<dbReference type="PANTHER" id="PTHR21255">
    <property type="entry name" value="T-COMPLEX-ASSOCIATED-TESTIS-EXPRESSED 1/ DYNEIN LIGHT CHAIN"/>
    <property type="match status" value="1"/>
</dbReference>
<dbReference type="OrthoDB" id="10260741at2759"/>
<dbReference type="GO" id="GO:0007018">
    <property type="term" value="P:microtubule-based movement"/>
    <property type="evidence" value="ECO:0007669"/>
    <property type="project" value="TreeGrafter"/>
</dbReference>
<dbReference type="Pfam" id="PF03645">
    <property type="entry name" value="Tctex-1"/>
    <property type="match status" value="1"/>
</dbReference>
<dbReference type="InterPro" id="IPR038586">
    <property type="entry name" value="Tctex-1-like_sf"/>
</dbReference>
<dbReference type="PANTHER" id="PTHR21255:SF7">
    <property type="entry name" value="DYNEIN LIGHT CHAIN TCTEX-TYPE PROTEIN 2B"/>
    <property type="match status" value="1"/>
</dbReference>
<dbReference type="EMBL" id="LR877156">
    <property type="protein sequence ID" value="CAD2218960.1"/>
    <property type="molecule type" value="Genomic_DNA"/>
</dbReference>
<proteinExistence type="predicted"/>
<accession>A0A7G2CGK7</accession>
<dbReference type="InterPro" id="IPR005334">
    <property type="entry name" value="Tctex-1-like"/>
</dbReference>
<dbReference type="GO" id="GO:0005737">
    <property type="term" value="C:cytoplasm"/>
    <property type="evidence" value="ECO:0007669"/>
    <property type="project" value="TreeGrafter"/>
</dbReference>
<dbReference type="Proteomes" id="UP000515908">
    <property type="component" value="Chromosome 12"/>
</dbReference>
<evidence type="ECO:0000313" key="2">
    <source>
        <dbReference type="Proteomes" id="UP000515908"/>
    </source>
</evidence>
<organism evidence="1 2">
    <name type="scientific">Angomonas deanei</name>
    <dbReference type="NCBI Taxonomy" id="59799"/>
    <lineage>
        <taxon>Eukaryota</taxon>
        <taxon>Discoba</taxon>
        <taxon>Euglenozoa</taxon>
        <taxon>Kinetoplastea</taxon>
        <taxon>Metakinetoplastina</taxon>
        <taxon>Trypanosomatida</taxon>
        <taxon>Trypanosomatidae</taxon>
        <taxon>Strigomonadinae</taxon>
        <taxon>Angomonas</taxon>
    </lineage>
</organism>
<dbReference type="GO" id="GO:0005868">
    <property type="term" value="C:cytoplasmic dynein complex"/>
    <property type="evidence" value="ECO:0007669"/>
    <property type="project" value="TreeGrafter"/>
</dbReference>
<dbReference type="Gene3D" id="3.30.1140.40">
    <property type="entry name" value="Tctex-1"/>
    <property type="match status" value="1"/>
</dbReference>
<sequence length="125" mass="14538">MTEYHAAEREAITLPTPETKFSRTDVEKILKEVCEAIIEEDRPYVFEETQPLIKEITSEIQQRIVRLGYVRYKMVTHVVVSEAAHQSIRVASRCLWDPETDNYASYAHSTPSMHICVVTFGVYWE</sequence>
<keyword evidence="2" id="KW-1185">Reference proteome</keyword>
<name>A0A7G2CGK7_9TRYP</name>
<dbReference type="VEuPathDB" id="TriTrypDB:ADEAN_000645300"/>
<dbReference type="CDD" id="cd21451">
    <property type="entry name" value="DLC-like_TCTEX1D"/>
    <property type="match status" value="1"/>
</dbReference>
<dbReference type="AlphaFoldDB" id="A0A7G2CGK7"/>
<protein>
    <submittedName>
        <fullName evidence="1">Tctex-1 family, putative</fullName>
    </submittedName>
</protein>
<reference evidence="1 2" key="1">
    <citation type="submission" date="2020-08" db="EMBL/GenBank/DDBJ databases">
        <authorList>
            <person name="Newling K."/>
            <person name="Davey J."/>
            <person name="Forrester S."/>
        </authorList>
    </citation>
    <scope>NUCLEOTIDE SEQUENCE [LARGE SCALE GENOMIC DNA]</scope>
    <source>
        <strain evidence="2">Crithidia deanei Carvalho (ATCC PRA-265)</strain>
    </source>
</reference>
<dbReference type="GO" id="GO:0045505">
    <property type="term" value="F:dynein intermediate chain binding"/>
    <property type="evidence" value="ECO:0007669"/>
    <property type="project" value="TreeGrafter"/>
</dbReference>
<evidence type="ECO:0000313" key="1">
    <source>
        <dbReference type="EMBL" id="CAD2218960.1"/>
    </source>
</evidence>
<gene>
    <name evidence="1" type="ORF">ADEAN_000645300</name>
</gene>